<evidence type="ECO:0000256" key="2">
    <source>
        <dbReference type="ARBA" id="ARBA00022691"/>
    </source>
</evidence>
<dbReference type="SFLD" id="SFLDG01082">
    <property type="entry name" value="B12-binding_domain_containing"/>
    <property type="match status" value="1"/>
</dbReference>
<dbReference type="InterPro" id="IPR006638">
    <property type="entry name" value="Elp3/MiaA/NifB-like_rSAM"/>
</dbReference>
<dbReference type="SFLD" id="SFLDS00029">
    <property type="entry name" value="Radical_SAM"/>
    <property type="match status" value="1"/>
</dbReference>
<feature type="non-terminal residue" evidence="7">
    <location>
        <position position="342"/>
    </location>
</feature>
<comment type="caution">
    <text evidence="7">The sequence shown here is derived from an EMBL/GenBank/DDBJ whole genome shotgun (WGS) entry which is preliminary data.</text>
</comment>
<dbReference type="SFLD" id="SFLDF00324">
    <property type="entry name" value="bacteriocin_maturation"/>
    <property type="match status" value="1"/>
</dbReference>
<comment type="cofactor">
    <cofactor evidence="1">
        <name>[4Fe-4S] cluster</name>
        <dbReference type="ChEBI" id="CHEBI:49883"/>
    </cofactor>
</comment>
<evidence type="ECO:0000256" key="1">
    <source>
        <dbReference type="ARBA" id="ARBA00001966"/>
    </source>
</evidence>
<dbReference type="Pfam" id="PF04055">
    <property type="entry name" value="Radical_SAM"/>
    <property type="match status" value="1"/>
</dbReference>
<dbReference type="PROSITE" id="PS51918">
    <property type="entry name" value="RADICAL_SAM"/>
    <property type="match status" value="1"/>
</dbReference>
<evidence type="ECO:0000313" key="7">
    <source>
        <dbReference type="EMBL" id="MFD1049159.1"/>
    </source>
</evidence>
<dbReference type="InterPro" id="IPR023404">
    <property type="entry name" value="rSAM_horseshoe"/>
</dbReference>
<dbReference type="InterPro" id="IPR058240">
    <property type="entry name" value="rSAM_sf"/>
</dbReference>
<sequence>PAPPGDHLDDLPVPDYREYFDRAAGLGMTPGEVWLPFESARGCWWGAKHHCTFCGLNGTSMRFRSKSPQRVLAELATQARTYRTFRFEAVDNILDMRYLGELFPAVTDGGYGYSFFYETKANMSRAQVRALAQGGVTRLQPGIESLSSHVLRLMDKGVRAAQNVNLLRWARYYGISVAWNVLWGFPGETVVDYAEQAAVVPHLVHLQPPTGADRVWLERFSPMFTRAADRRTPDHSYRYIYPSTVDIQRVAYFFDHDGEVLPESAYAPLSNAISEWQETWRSNPPSLTYRTSPGFLEIYDTRHPAKSGTYTFRDDLADIYLACVDRPTTAEAVHFGLQLSHP</sequence>
<reference evidence="8" key="1">
    <citation type="journal article" date="2019" name="Int. J. Syst. Evol. Microbiol.">
        <title>The Global Catalogue of Microorganisms (GCM) 10K type strain sequencing project: providing services to taxonomists for standard genome sequencing and annotation.</title>
        <authorList>
            <consortium name="The Broad Institute Genomics Platform"/>
            <consortium name="The Broad Institute Genome Sequencing Center for Infectious Disease"/>
            <person name="Wu L."/>
            <person name="Ma J."/>
        </authorList>
    </citation>
    <scope>NUCLEOTIDE SEQUENCE [LARGE SCALE GENOMIC DNA]</scope>
    <source>
        <strain evidence="8">JCM 31486</strain>
    </source>
</reference>
<gene>
    <name evidence="7" type="ORF">ACFQ1S_28300</name>
</gene>
<dbReference type="PANTHER" id="PTHR43409">
    <property type="entry name" value="ANAEROBIC MAGNESIUM-PROTOPORPHYRIN IX MONOMETHYL ESTER CYCLASE-RELATED"/>
    <property type="match status" value="1"/>
</dbReference>
<dbReference type="Gene3D" id="3.80.30.20">
    <property type="entry name" value="tm_1862 like domain"/>
    <property type="match status" value="1"/>
</dbReference>
<protein>
    <submittedName>
        <fullName evidence="7">RiPP maturation radical SAM C-methyltransferase</fullName>
    </submittedName>
</protein>
<name>A0ABW3MHM1_9PSEU</name>
<keyword evidence="3" id="KW-0479">Metal-binding</keyword>
<evidence type="ECO:0000256" key="4">
    <source>
        <dbReference type="ARBA" id="ARBA00023004"/>
    </source>
</evidence>
<dbReference type="SUPFAM" id="SSF102114">
    <property type="entry name" value="Radical SAM enzymes"/>
    <property type="match status" value="1"/>
</dbReference>
<dbReference type="InterPro" id="IPR051198">
    <property type="entry name" value="BchE-like"/>
</dbReference>
<keyword evidence="5" id="KW-0411">Iron-sulfur</keyword>
<evidence type="ECO:0000256" key="3">
    <source>
        <dbReference type="ARBA" id="ARBA00022723"/>
    </source>
</evidence>
<proteinExistence type="predicted"/>
<keyword evidence="8" id="KW-1185">Reference proteome</keyword>
<dbReference type="PANTHER" id="PTHR43409:SF7">
    <property type="entry name" value="BLL1977 PROTEIN"/>
    <property type="match status" value="1"/>
</dbReference>
<dbReference type="SMART" id="SM00729">
    <property type="entry name" value="Elp3"/>
    <property type="match status" value="1"/>
</dbReference>
<evidence type="ECO:0000256" key="5">
    <source>
        <dbReference type="ARBA" id="ARBA00023014"/>
    </source>
</evidence>
<organism evidence="7 8">
    <name type="scientific">Kibdelosporangium lantanae</name>
    <dbReference type="NCBI Taxonomy" id="1497396"/>
    <lineage>
        <taxon>Bacteria</taxon>
        <taxon>Bacillati</taxon>
        <taxon>Actinomycetota</taxon>
        <taxon>Actinomycetes</taxon>
        <taxon>Pseudonocardiales</taxon>
        <taxon>Pseudonocardiaceae</taxon>
        <taxon>Kibdelosporangium</taxon>
    </lineage>
</organism>
<dbReference type="InterPro" id="IPR023984">
    <property type="entry name" value="rSAM_ocin_1"/>
</dbReference>
<evidence type="ECO:0000259" key="6">
    <source>
        <dbReference type="PROSITE" id="PS51918"/>
    </source>
</evidence>
<dbReference type="CDD" id="cd01335">
    <property type="entry name" value="Radical_SAM"/>
    <property type="match status" value="1"/>
</dbReference>
<feature type="domain" description="Radical SAM core" evidence="6">
    <location>
        <begin position="29"/>
        <end position="243"/>
    </location>
</feature>
<dbReference type="EMBL" id="JBHTIS010002013">
    <property type="protein sequence ID" value="MFD1049159.1"/>
    <property type="molecule type" value="Genomic_DNA"/>
</dbReference>
<dbReference type="NCBIfam" id="TIGR03975">
    <property type="entry name" value="rSAM_ocin_1"/>
    <property type="match status" value="1"/>
</dbReference>
<feature type="non-terminal residue" evidence="7">
    <location>
        <position position="1"/>
    </location>
</feature>
<evidence type="ECO:0000313" key="8">
    <source>
        <dbReference type="Proteomes" id="UP001597045"/>
    </source>
</evidence>
<keyword evidence="2" id="KW-0949">S-adenosyl-L-methionine</keyword>
<dbReference type="Proteomes" id="UP001597045">
    <property type="component" value="Unassembled WGS sequence"/>
</dbReference>
<keyword evidence="4" id="KW-0408">Iron</keyword>
<dbReference type="InterPro" id="IPR007197">
    <property type="entry name" value="rSAM"/>
</dbReference>
<accession>A0ABW3MHM1</accession>